<dbReference type="RefSeq" id="WP_009496202.1">
    <property type="nucleotide sequence ID" value="NZ_CP007588.1"/>
</dbReference>
<reference evidence="1 2" key="1">
    <citation type="journal article" date="2014" name="Genome Announc.">
        <title>Whole-Genome Sequence of Weissella ceti Strain WS08, Isolated from Diseased Rainbow Trout in Brazil.</title>
        <authorList>
            <person name="Figueiredo H.C."/>
            <person name="Leal G."/>
            <person name="Pereira F.L."/>
            <person name="Soares S.C."/>
            <person name="Dorella F.A."/>
            <person name="Carvalho A.F."/>
            <person name="Pereira U.P."/>
            <person name="Azevedo V.A."/>
        </authorList>
    </citation>
    <scope>NUCLEOTIDE SEQUENCE [LARGE SCALE GENOMIC DNA]</scope>
    <source>
        <strain evidence="1 2">WS08</strain>
    </source>
</reference>
<organism evidence="1 2">
    <name type="scientific">Weissella tructae</name>
    <dbReference type="NCBI Taxonomy" id="887702"/>
    <lineage>
        <taxon>Bacteria</taxon>
        <taxon>Bacillati</taxon>
        <taxon>Bacillota</taxon>
        <taxon>Bacilli</taxon>
        <taxon>Lactobacillales</taxon>
        <taxon>Lactobacillaceae</taxon>
        <taxon>Weissella</taxon>
    </lineage>
</organism>
<accession>A0ABN4DJP2</accession>
<dbReference type="Pfam" id="PF05014">
    <property type="entry name" value="Nuc_deoxyrib_tr"/>
    <property type="match status" value="1"/>
</dbReference>
<dbReference type="InterPro" id="IPR007710">
    <property type="entry name" value="Nucleoside_deoxyribTrfase"/>
</dbReference>
<keyword evidence="2" id="KW-1185">Reference proteome</keyword>
<protein>
    <submittedName>
        <fullName evidence="1">Nucleoside deoxyribosyltransferase</fullName>
    </submittedName>
</protein>
<proteinExistence type="predicted"/>
<reference evidence="2" key="2">
    <citation type="submission" date="2014-04" db="EMBL/GenBank/DDBJ databases">
        <title>Complete genome of Weissella ceti strain WS08 isolated from diseased rainbow trout in Brazil.</title>
        <authorList>
            <person name="Figueiredo H.C.P."/>
            <person name="Leal C.A.G."/>
            <person name="Pereira F.L."/>
            <person name="Soares S.C."/>
            <person name="Dorella F.A."/>
            <person name="Carvalho A.F."/>
            <person name="Pereira U.P."/>
            <person name="Azevedo V.A.C."/>
        </authorList>
    </citation>
    <scope>NUCLEOTIDE SEQUENCE [LARGE SCALE GENOMIC DNA]</scope>
    <source>
        <strain evidence="2">WS08</strain>
    </source>
</reference>
<dbReference type="SUPFAM" id="SSF52309">
    <property type="entry name" value="N-(deoxy)ribosyltransferase-like"/>
    <property type="match status" value="1"/>
</dbReference>
<evidence type="ECO:0000313" key="1">
    <source>
        <dbReference type="EMBL" id="AIG65961.1"/>
    </source>
</evidence>
<gene>
    <name evidence="1" type="ORF">WS08_1022</name>
</gene>
<evidence type="ECO:0000313" key="2">
    <source>
        <dbReference type="Proteomes" id="UP000028491"/>
    </source>
</evidence>
<dbReference type="EMBL" id="CP007588">
    <property type="protein sequence ID" value="AIG65961.1"/>
    <property type="molecule type" value="Genomic_DNA"/>
</dbReference>
<dbReference type="Proteomes" id="UP000028491">
    <property type="component" value="Chromosome"/>
</dbReference>
<dbReference type="Gene3D" id="3.40.50.450">
    <property type="match status" value="1"/>
</dbReference>
<sequence>MMSQGTVRVYVAGGWFSDVQSEQLNRVAEAIKANPTVAYGFEPQAHQGSETYGTERWADLTFSSDVQAMNNADVIVASLNESDLDSGTVWELGYMTAAQKPAVIVYDGTSLNLMPARGAGLYVNLNEDKGLTSEHFGLEELATLDFNALPTNKWLGGML</sequence>
<name>A0ABN4DJP2_9LACO</name>